<dbReference type="Pfam" id="PF13913">
    <property type="entry name" value="zf-C2HC_2"/>
    <property type="match status" value="2"/>
</dbReference>
<feature type="domain" description="C2HC/C3H-type" evidence="6">
    <location>
        <begin position="158"/>
        <end position="187"/>
    </location>
</feature>
<feature type="domain" description="C2HC/C3H-type" evidence="6">
    <location>
        <begin position="59"/>
        <end position="88"/>
    </location>
</feature>
<evidence type="ECO:0000256" key="1">
    <source>
        <dbReference type="ARBA" id="ARBA00022723"/>
    </source>
</evidence>
<accession>A0A8R2F9H0</accession>
<evidence type="ECO:0000313" key="8">
    <source>
        <dbReference type="Proteomes" id="UP000007819"/>
    </source>
</evidence>
<proteinExistence type="predicted"/>
<dbReference type="AlphaFoldDB" id="A0A8R2F9H0"/>
<dbReference type="InterPro" id="IPR026319">
    <property type="entry name" value="ZC2HC1A/B-like"/>
</dbReference>
<sequence>MIQQPTHCYLPAQVCVLPTYYYRRVVRYFVVAILREIHFPKMDQAHYDEGFPKENEIIELLPCIICNRSFRPSLLQRHSAICQKNAKKRKVPFDSSKQRRKGTDMAAYLPHMKKAQDAYIGIENSKKNWKAKHEELVRAVKAARGEKVDEKLPTKPVDSEECPHCARNFGPKSYDRHVEFCREKAQRISTAPVISQVAKERLEARTKYRAPPLKSQRTVTKEKYSPKIKSFTRDVSSVPVKAIPPLKTIKKRTPPNRNIVSNIPRQMSTVVKKKDQISKSLYGVKNTIYLPQKPDLKNEIVMKKSESAHILSSQNHIKQGVNKMVNNFDKKKISKSQPHLDIYNPCLDSYDPFKSAEQQMKELDLDINIIDIGLKNPLNITTSDNIENLQLSPTSAFVKYSPVSPLVSSPDNIENAFPNEFQSDTNLNSHPLHNLSNLSLCSIVSIESADFNNKTHSAIVRGTDHPKSPTKRNISHNHKKHIAIENMLYGDNEKDKSNLNFDLAEQELLKSVSEFENLLKITDDDDIVSPSLNRTSALSMVNGINSNSSADSAYGSLNRKTEQATTDNYLTLLKAAKFCHECGFKYPIVDIKFCTECGMRRIVS</sequence>
<keyword evidence="2" id="KW-0677">Repeat</keyword>
<dbReference type="GeneID" id="100572544"/>
<keyword evidence="3 5" id="KW-0863">Zinc-finger</keyword>
<evidence type="ECO:0000313" key="7">
    <source>
        <dbReference type="EnsemblMetazoa" id="XP_008184641.1"/>
    </source>
</evidence>
<dbReference type="InterPro" id="IPR049899">
    <property type="entry name" value="Znf_C2HC_C3H"/>
</dbReference>
<keyword evidence="8" id="KW-1185">Reference proteome</keyword>
<evidence type="ECO:0000256" key="5">
    <source>
        <dbReference type="PROSITE-ProRule" id="PRU01371"/>
    </source>
</evidence>
<organism evidence="7 8">
    <name type="scientific">Acyrthosiphon pisum</name>
    <name type="common">Pea aphid</name>
    <dbReference type="NCBI Taxonomy" id="7029"/>
    <lineage>
        <taxon>Eukaryota</taxon>
        <taxon>Metazoa</taxon>
        <taxon>Ecdysozoa</taxon>
        <taxon>Arthropoda</taxon>
        <taxon>Hexapoda</taxon>
        <taxon>Insecta</taxon>
        <taxon>Pterygota</taxon>
        <taxon>Neoptera</taxon>
        <taxon>Paraneoptera</taxon>
        <taxon>Hemiptera</taxon>
        <taxon>Sternorrhyncha</taxon>
        <taxon>Aphidomorpha</taxon>
        <taxon>Aphidoidea</taxon>
        <taxon>Aphididae</taxon>
        <taxon>Macrosiphini</taxon>
        <taxon>Acyrthosiphon</taxon>
    </lineage>
</organism>
<evidence type="ECO:0000256" key="2">
    <source>
        <dbReference type="ARBA" id="ARBA00022737"/>
    </source>
</evidence>
<name>A0A8R2F9H0_ACYPI</name>
<keyword evidence="1" id="KW-0479">Metal-binding</keyword>
<dbReference type="Proteomes" id="UP000007819">
    <property type="component" value="Chromosome A1"/>
</dbReference>
<protein>
    <recommendedName>
        <fullName evidence="6">C2HC/C3H-type domain-containing protein</fullName>
    </recommendedName>
</protein>
<dbReference type="PROSITE" id="PS52027">
    <property type="entry name" value="ZF_C2HC_C3H"/>
    <property type="match status" value="2"/>
</dbReference>
<dbReference type="KEGG" id="api:100572544"/>
<reference evidence="8" key="1">
    <citation type="submission" date="2010-06" db="EMBL/GenBank/DDBJ databases">
        <authorList>
            <person name="Jiang H."/>
            <person name="Abraham K."/>
            <person name="Ali S."/>
            <person name="Alsbrooks S.L."/>
            <person name="Anim B.N."/>
            <person name="Anosike U.S."/>
            <person name="Attaway T."/>
            <person name="Bandaranaike D.P."/>
            <person name="Battles P.K."/>
            <person name="Bell S.N."/>
            <person name="Bell A.V."/>
            <person name="Beltran B."/>
            <person name="Bickham C."/>
            <person name="Bustamante Y."/>
            <person name="Caleb T."/>
            <person name="Canada A."/>
            <person name="Cardenas V."/>
            <person name="Carter K."/>
            <person name="Chacko J."/>
            <person name="Chandrabose M.N."/>
            <person name="Chavez D."/>
            <person name="Chavez A."/>
            <person name="Chen L."/>
            <person name="Chu H.-S."/>
            <person name="Claassen K.J."/>
            <person name="Cockrell R."/>
            <person name="Collins M."/>
            <person name="Cooper J.A."/>
            <person name="Cree A."/>
            <person name="Curry S.M."/>
            <person name="Da Y."/>
            <person name="Dao M.D."/>
            <person name="Das B."/>
            <person name="Davila M.-L."/>
            <person name="Davy-Carroll L."/>
            <person name="Denson S."/>
            <person name="Dinh H."/>
            <person name="Ebong V.E."/>
            <person name="Edwards J.R."/>
            <person name="Egan A."/>
            <person name="El-Daye J."/>
            <person name="Escobedo L."/>
            <person name="Fernandez S."/>
            <person name="Fernando P.R."/>
            <person name="Flagg N."/>
            <person name="Forbes L.D."/>
            <person name="Fowler R.G."/>
            <person name="Fu Q."/>
            <person name="Gabisi R.A."/>
            <person name="Ganer J."/>
            <person name="Garbino Pronczuk A."/>
            <person name="Garcia R.M."/>
            <person name="Garner T."/>
            <person name="Garrett T.E."/>
            <person name="Gonzalez D.A."/>
            <person name="Hamid H."/>
            <person name="Hawkins E.S."/>
            <person name="Hirani K."/>
            <person name="Hogues M.E."/>
            <person name="Hollins B."/>
            <person name="Hsiao C.-H."/>
            <person name="Jabil R."/>
            <person name="James M.L."/>
            <person name="Jhangiani S.N."/>
            <person name="Johnson B."/>
            <person name="Johnson Q."/>
            <person name="Joshi V."/>
            <person name="Kalu J.B."/>
            <person name="Kam C."/>
            <person name="Kashfia A."/>
            <person name="Keebler J."/>
            <person name="Kisamo H."/>
            <person name="Kovar C.L."/>
            <person name="Lago L.A."/>
            <person name="Lai C.-Y."/>
            <person name="Laidlaw J."/>
            <person name="Lara F."/>
            <person name="Le T.-K."/>
            <person name="Lee S.L."/>
            <person name="Legall F.H."/>
            <person name="Lemon S.J."/>
            <person name="Lewis L.R."/>
            <person name="Li B."/>
            <person name="Liu Y."/>
            <person name="Liu Y.-S."/>
            <person name="Lopez J."/>
            <person name="Lozado R.J."/>
            <person name="Lu J."/>
            <person name="Madu R.C."/>
            <person name="Maheshwari M."/>
            <person name="Maheshwari R."/>
            <person name="Malloy K."/>
            <person name="Martinez E."/>
            <person name="Mathew T."/>
            <person name="Mercado I.C."/>
            <person name="Mercado C."/>
            <person name="Meyer B."/>
            <person name="Montgomery K."/>
            <person name="Morgan M.B."/>
            <person name="Munidasa M."/>
            <person name="Nazareth L.V."/>
            <person name="Nelson J."/>
            <person name="Ng B.M."/>
            <person name="Nguyen N.B."/>
            <person name="Nguyen P.Q."/>
            <person name="Nguyen T."/>
            <person name="Obregon M."/>
            <person name="Okwuonu G.O."/>
            <person name="Onwere C.G."/>
            <person name="Orozco G."/>
            <person name="Parra A."/>
            <person name="Patel S."/>
            <person name="Patil S."/>
            <person name="Perez A."/>
            <person name="Perez Y."/>
            <person name="Pham C."/>
            <person name="Primus E.L."/>
            <person name="Pu L.-L."/>
            <person name="Puazo M."/>
            <person name="Qin X."/>
            <person name="Quiroz J.B."/>
            <person name="Reese J."/>
            <person name="Richards S."/>
            <person name="Rives C.M."/>
            <person name="Robberts R."/>
            <person name="Ruiz S.J."/>
            <person name="Ruiz M.J."/>
            <person name="Santibanez J."/>
            <person name="Schneider B.W."/>
            <person name="Sisson I."/>
            <person name="Smith M."/>
            <person name="Sodergren E."/>
            <person name="Song X.-Z."/>
            <person name="Song B.B."/>
            <person name="Summersgill H."/>
            <person name="Thelus R."/>
            <person name="Thornton R.D."/>
            <person name="Trejos Z.Y."/>
            <person name="Usmani K."/>
            <person name="Vattathil S."/>
            <person name="Villasana D."/>
            <person name="Walker D.L."/>
            <person name="Wang S."/>
            <person name="Wang K."/>
            <person name="White C.S."/>
            <person name="Williams A.C."/>
            <person name="Williamson J."/>
            <person name="Wilson K."/>
            <person name="Woghiren I.O."/>
            <person name="Woodworth J.R."/>
            <person name="Worley K.C."/>
            <person name="Wright R.A."/>
            <person name="Wu W."/>
            <person name="Young L."/>
            <person name="Zhang L."/>
            <person name="Zhang J."/>
            <person name="Zhu Y."/>
            <person name="Muzny D.M."/>
            <person name="Weinstock G."/>
            <person name="Gibbs R.A."/>
        </authorList>
    </citation>
    <scope>NUCLEOTIDE SEQUENCE [LARGE SCALE GENOMIC DNA]</scope>
    <source>
        <strain evidence="8">LSR1</strain>
    </source>
</reference>
<dbReference type="PANTHER" id="PTHR13555">
    <property type="entry name" value="C2H2 ZINC FINGER CGI-62-RELATED"/>
    <property type="match status" value="1"/>
</dbReference>
<dbReference type="GO" id="GO:0008270">
    <property type="term" value="F:zinc ion binding"/>
    <property type="evidence" value="ECO:0007669"/>
    <property type="project" value="UniProtKB-KW"/>
</dbReference>
<reference evidence="7" key="2">
    <citation type="submission" date="2022-06" db="UniProtKB">
        <authorList>
            <consortium name="EnsemblMetazoa"/>
        </authorList>
    </citation>
    <scope>IDENTIFICATION</scope>
</reference>
<dbReference type="EnsemblMetazoa" id="XM_008186419.3">
    <property type="protein sequence ID" value="XP_008184641.1"/>
    <property type="gene ID" value="LOC100572544"/>
</dbReference>
<keyword evidence="4" id="KW-0862">Zinc</keyword>
<evidence type="ECO:0000256" key="3">
    <source>
        <dbReference type="ARBA" id="ARBA00022771"/>
    </source>
</evidence>
<evidence type="ECO:0000259" key="6">
    <source>
        <dbReference type="PROSITE" id="PS52027"/>
    </source>
</evidence>
<evidence type="ECO:0000256" key="4">
    <source>
        <dbReference type="ARBA" id="ARBA00022833"/>
    </source>
</evidence>
<dbReference type="OrthoDB" id="10066537at2759"/>
<dbReference type="RefSeq" id="XP_008184641.1">
    <property type="nucleotide sequence ID" value="XM_008186419.2"/>
</dbReference>